<protein>
    <recommendedName>
        <fullName evidence="5">Putative aliphatic sulfonates-binding protein</fullName>
    </recommendedName>
</protein>
<feature type="domain" description="Solute-binding protein family 3/N-terminal" evidence="7">
    <location>
        <begin position="52"/>
        <end position="271"/>
    </location>
</feature>
<comment type="caution">
    <text evidence="9">The sequence shown here is derived from an EMBL/GenBank/DDBJ whole genome shotgun (WGS) entry which is preliminary data.</text>
</comment>
<accession>A0A5J5HVA3</accession>
<evidence type="ECO:0000256" key="1">
    <source>
        <dbReference type="ARBA" id="ARBA00010742"/>
    </source>
</evidence>
<keyword evidence="6" id="KW-0812">Transmembrane</keyword>
<dbReference type="RefSeq" id="WP_150426652.1">
    <property type="nucleotide sequence ID" value="NZ_VYQA01000016.1"/>
</dbReference>
<dbReference type="NCBIfam" id="TIGR01728">
    <property type="entry name" value="SsuA_fam"/>
    <property type="match status" value="1"/>
</dbReference>
<dbReference type="GO" id="GO:0016020">
    <property type="term" value="C:membrane"/>
    <property type="evidence" value="ECO:0007669"/>
    <property type="project" value="InterPro"/>
</dbReference>
<dbReference type="InterPro" id="IPR001638">
    <property type="entry name" value="Solute-binding_3/MltF_N"/>
</dbReference>
<dbReference type="PANTHER" id="PTHR30024">
    <property type="entry name" value="ALIPHATIC SULFONATES-BINDING PROTEIN-RELATED"/>
    <property type="match status" value="1"/>
</dbReference>
<evidence type="ECO:0000256" key="4">
    <source>
        <dbReference type="ARBA" id="ARBA00055538"/>
    </source>
</evidence>
<evidence type="ECO:0000313" key="10">
    <source>
        <dbReference type="Proteomes" id="UP000325933"/>
    </source>
</evidence>
<evidence type="ECO:0000313" key="8">
    <source>
        <dbReference type="EMBL" id="KAA9013482.1"/>
    </source>
</evidence>
<comment type="function">
    <text evidence="4">Part of a binding-protein-dependent transport system for aliphatic sulfonates. Putative binding protein.</text>
</comment>
<keyword evidence="6" id="KW-0472">Membrane</keyword>
<dbReference type="FunFam" id="3.40.190.10:FF:000050">
    <property type="entry name" value="Sulfonate ABC transporter substrate-binding protein"/>
    <property type="match status" value="1"/>
</dbReference>
<dbReference type="EMBL" id="VYQB01000016">
    <property type="protein sequence ID" value="KAA9013482.1"/>
    <property type="molecule type" value="Genomic_DNA"/>
</dbReference>
<keyword evidence="3" id="KW-0732">Signal</keyword>
<dbReference type="Gene3D" id="3.40.190.10">
    <property type="entry name" value="Periplasmic binding protein-like II"/>
    <property type="match status" value="2"/>
</dbReference>
<organism evidence="9 10">
    <name type="scientific">Sphingobium limneticum</name>
    <dbReference type="NCBI Taxonomy" id="1007511"/>
    <lineage>
        <taxon>Bacteria</taxon>
        <taxon>Pseudomonadati</taxon>
        <taxon>Pseudomonadota</taxon>
        <taxon>Alphaproteobacteria</taxon>
        <taxon>Sphingomonadales</taxon>
        <taxon>Sphingomonadaceae</taxon>
        <taxon>Sphingobium</taxon>
    </lineage>
</organism>
<keyword evidence="11" id="KW-1185">Reference proteome</keyword>
<evidence type="ECO:0000256" key="3">
    <source>
        <dbReference type="ARBA" id="ARBA00022729"/>
    </source>
</evidence>
<feature type="transmembrane region" description="Helical" evidence="6">
    <location>
        <begin position="21"/>
        <end position="39"/>
    </location>
</feature>
<dbReference type="EMBL" id="VYQA01000016">
    <property type="protein sequence ID" value="KAA9026544.1"/>
    <property type="molecule type" value="Genomic_DNA"/>
</dbReference>
<evidence type="ECO:0000256" key="5">
    <source>
        <dbReference type="ARBA" id="ARBA00070228"/>
    </source>
</evidence>
<evidence type="ECO:0000313" key="11">
    <source>
        <dbReference type="Proteomes" id="UP000326364"/>
    </source>
</evidence>
<sequence>MTEPVASDRQGAGVAQRRSRLWLWGGVVLALAVLATILFRPVSGGTADEARTLVVGDQRGGAQALLKAAGELDDVPYQIKWALFPAASPLLEALDAGAIDIGGIGAAPFAFAYASGAQIRAVTAYRPTGEHAGRASAIVVPKNSPIQTLADLRGKKVATIRGSAGQDLVLRLLERADIDPRTIRWTYLSNGESKAALASGSIDAWSTWGSYVGIAVLEDGDRILADGGNLPTGVGFYAANDRAIEQKRALLGDYVARLARARAWARDHLDDYARVLAKETGIPFDVARFAAQSYVGNAVPIDAALIREQAGIFERYHAAGIIPDVPRADKGYDGSFNRQVAEATSPAGV</sequence>
<evidence type="ECO:0000259" key="7">
    <source>
        <dbReference type="SMART" id="SM00062"/>
    </source>
</evidence>
<dbReference type="AlphaFoldDB" id="A0A5J5HVA3"/>
<dbReference type="PANTHER" id="PTHR30024:SF48">
    <property type="entry name" value="ABC TRANSPORTER SUBSTRATE-BINDING PROTEIN"/>
    <property type="match status" value="1"/>
</dbReference>
<dbReference type="Proteomes" id="UP000326364">
    <property type="component" value="Unassembled WGS sequence"/>
</dbReference>
<dbReference type="SUPFAM" id="SSF53850">
    <property type="entry name" value="Periplasmic binding protein-like II"/>
    <property type="match status" value="1"/>
</dbReference>
<gene>
    <name evidence="9" type="ORF">F4U95_18400</name>
    <name evidence="8" type="ORF">F4U96_18275</name>
</gene>
<proteinExistence type="inferred from homology"/>
<comment type="similarity">
    <text evidence="1">Belongs to the bacterial solute-binding protein SsuA/TauA family.</text>
</comment>
<dbReference type="CDD" id="cd13558">
    <property type="entry name" value="PBP2_SsuA_like_2"/>
    <property type="match status" value="1"/>
</dbReference>
<evidence type="ECO:0000256" key="2">
    <source>
        <dbReference type="ARBA" id="ARBA00022448"/>
    </source>
</evidence>
<reference evidence="10 11" key="1">
    <citation type="submission" date="2019-09" db="EMBL/GenBank/DDBJ databases">
        <authorList>
            <person name="Feng G."/>
        </authorList>
    </citation>
    <scope>NUCLEOTIDE SEQUENCE [LARGE SCALE GENOMIC DNA]</scope>
    <source>
        <strain evidence="9 10">KACC 19283</strain>
        <strain evidence="8 11">KACC 19284</strain>
    </source>
</reference>
<evidence type="ECO:0000313" key="9">
    <source>
        <dbReference type="EMBL" id="KAA9026544.1"/>
    </source>
</evidence>
<dbReference type="Pfam" id="PF12974">
    <property type="entry name" value="Phosphonate-bd"/>
    <property type="match status" value="1"/>
</dbReference>
<dbReference type="InterPro" id="IPR010067">
    <property type="entry name" value="ABC_SsuA_sub-bd"/>
</dbReference>
<dbReference type="Proteomes" id="UP000325933">
    <property type="component" value="Unassembled WGS sequence"/>
</dbReference>
<name>A0A5J5HVA3_9SPHN</name>
<keyword evidence="6" id="KW-1133">Transmembrane helix</keyword>
<keyword evidence="2" id="KW-0813">Transport</keyword>
<evidence type="ECO:0000256" key="6">
    <source>
        <dbReference type="SAM" id="Phobius"/>
    </source>
</evidence>
<dbReference type="GO" id="GO:0042626">
    <property type="term" value="F:ATPase-coupled transmembrane transporter activity"/>
    <property type="evidence" value="ECO:0007669"/>
    <property type="project" value="InterPro"/>
</dbReference>
<dbReference type="SMART" id="SM00062">
    <property type="entry name" value="PBPb"/>
    <property type="match status" value="1"/>
</dbReference>